<comment type="similarity">
    <text evidence="1">Belongs to the Gfa family.</text>
</comment>
<keyword evidence="2" id="KW-0479">Metal-binding</keyword>
<dbReference type="SUPFAM" id="SSF51316">
    <property type="entry name" value="Mss4-like"/>
    <property type="match status" value="1"/>
</dbReference>
<dbReference type="GO" id="GO:0016846">
    <property type="term" value="F:carbon-sulfur lyase activity"/>
    <property type="evidence" value="ECO:0007669"/>
    <property type="project" value="InterPro"/>
</dbReference>
<proteinExistence type="inferred from homology"/>
<dbReference type="InterPro" id="IPR011057">
    <property type="entry name" value="Mss4-like_sf"/>
</dbReference>
<dbReference type="InterPro" id="IPR006913">
    <property type="entry name" value="CENP-V/GFA"/>
</dbReference>
<keyword evidence="7" id="KW-1185">Reference proteome</keyword>
<protein>
    <recommendedName>
        <fullName evidence="5">CENP-V/GFA domain-containing protein</fullName>
    </recommendedName>
</protein>
<feature type="domain" description="CENP-V/GFA" evidence="5">
    <location>
        <begin position="2"/>
        <end position="127"/>
    </location>
</feature>
<evidence type="ECO:0000256" key="3">
    <source>
        <dbReference type="ARBA" id="ARBA00022833"/>
    </source>
</evidence>
<dbReference type="RefSeq" id="XP_035341872.1">
    <property type="nucleotide sequence ID" value="XM_035485979.1"/>
</dbReference>
<accession>A0A7H8QP07</accession>
<dbReference type="AlphaFoldDB" id="A0A7H8QP07"/>
<evidence type="ECO:0000313" key="7">
    <source>
        <dbReference type="Proteomes" id="UP000509510"/>
    </source>
</evidence>
<dbReference type="OrthoDB" id="406544at2759"/>
<sequence>MAVGGCFCGNVRVEYSGQPIKAALCHCIDCRKLTGTLFTYSFIVKNTDLKVTGSPKEVPKTADSGNYIKNYFCPDCGTPLYGMRVNSDGAAADGVTVLRAGIFDDLEVLNEHKAELEIYVDGRVNWLTAVEGADECVGMPPPSS</sequence>
<evidence type="ECO:0000259" key="5">
    <source>
        <dbReference type="PROSITE" id="PS51891"/>
    </source>
</evidence>
<evidence type="ECO:0000256" key="4">
    <source>
        <dbReference type="ARBA" id="ARBA00023239"/>
    </source>
</evidence>
<dbReference type="PANTHER" id="PTHR33337">
    <property type="entry name" value="GFA DOMAIN-CONTAINING PROTEIN"/>
    <property type="match status" value="1"/>
</dbReference>
<dbReference type="GeneID" id="55990298"/>
<dbReference type="KEGG" id="trg:TRUGW13939_02791"/>
<keyword evidence="3" id="KW-0862">Zinc</keyword>
<dbReference type="PANTHER" id="PTHR33337:SF30">
    <property type="entry name" value="DUF636 DOMAIN PROTEIN (AFU_ORTHOLOGUE AFUA_1G03180)"/>
    <property type="match status" value="1"/>
</dbReference>
<evidence type="ECO:0000256" key="1">
    <source>
        <dbReference type="ARBA" id="ARBA00005495"/>
    </source>
</evidence>
<evidence type="ECO:0000313" key="6">
    <source>
        <dbReference type="EMBL" id="QKX55694.1"/>
    </source>
</evidence>
<name>A0A7H8QP07_TALRU</name>
<dbReference type="GO" id="GO:0046872">
    <property type="term" value="F:metal ion binding"/>
    <property type="evidence" value="ECO:0007669"/>
    <property type="project" value="UniProtKB-KW"/>
</dbReference>
<evidence type="ECO:0000256" key="2">
    <source>
        <dbReference type="ARBA" id="ARBA00022723"/>
    </source>
</evidence>
<dbReference type="Proteomes" id="UP000509510">
    <property type="component" value="Chromosome II"/>
</dbReference>
<dbReference type="PROSITE" id="PS51891">
    <property type="entry name" value="CENP_V_GFA"/>
    <property type="match status" value="1"/>
</dbReference>
<keyword evidence="4" id="KW-0456">Lyase</keyword>
<dbReference type="Gene3D" id="3.90.1590.10">
    <property type="entry name" value="glutathione-dependent formaldehyde- activating enzyme (gfa)"/>
    <property type="match status" value="1"/>
</dbReference>
<dbReference type="Pfam" id="PF04828">
    <property type="entry name" value="GFA"/>
    <property type="match status" value="1"/>
</dbReference>
<dbReference type="EMBL" id="CP055899">
    <property type="protein sequence ID" value="QKX55694.1"/>
    <property type="molecule type" value="Genomic_DNA"/>
</dbReference>
<organism evidence="6 7">
    <name type="scientific">Talaromyces rugulosus</name>
    <name type="common">Penicillium rugulosum</name>
    <dbReference type="NCBI Taxonomy" id="121627"/>
    <lineage>
        <taxon>Eukaryota</taxon>
        <taxon>Fungi</taxon>
        <taxon>Dikarya</taxon>
        <taxon>Ascomycota</taxon>
        <taxon>Pezizomycotina</taxon>
        <taxon>Eurotiomycetes</taxon>
        <taxon>Eurotiomycetidae</taxon>
        <taxon>Eurotiales</taxon>
        <taxon>Trichocomaceae</taxon>
        <taxon>Talaromyces</taxon>
        <taxon>Talaromyces sect. Islandici</taxon>
    </lineage>
</organism>
<gene>
    <name evidence="6" type="ORF">TRUGW13939_02791</name>
</gene>
<reference evidence="7" key="1">
    <citation type="submission" date="2020-06" db="EMBL/GenBank/DDBJ databases">
        <title>A chromosome-scale genome assembly of Talaromyces rugulosus W13939.</title>
        <authorList>
            <person name="Wang B."/>
            <person name="Guo L."/>
            <person name="Ye K."/>
            <person name="Wang L."/>
        </authorList>
    </citation>
    <scope>NUCLEOTIDE SEQUENCE [LARGE SCALE GENOMIC DNA]</scope>
    <source>
        <strain evidence="7">W13939</strain>
    </source>
</reference>